<evidence type="ECO:0000313" key="14">
    <source>
        <dbReference type="EMBL" id="CAD5216988.1"/>
    </source>
</evidence>
<dbReference type="EMBL" id="CAJFCV020000002">
    <property type="protein sequence ID" value="CAG9100348.1"/>
    <property type="molecule type" value="Genomic_DNA"/>
</dbReference>
<evidence type="ECO:0000256" key="6">
    <source>
        <dbReference type="ARBA" id="ARBA00022692"/>
    </source>
</evidence>
<dbReference type="OrthoDB" id="6683853at2759"/>
<organism evidence="16 18">
    <name type="scientific">Bursaphelenchus xylophilus</name>
    <name type="common">Pinewood nematode worm</name>
    <name type="synonym">Aphelenchoides xylophilus</name>
    <dbReference type="NCBI Taxonomy" id="6326"/>
    <lineage>
        <taxon>Eukaryota</taxon>
        <taxon>Metazoa</taxon>
        <taxon>Ecdysozoa</taxon>
        <taxon>Nematoda</taxon>
        <taxon>Chromadorea</taxon>
        <taxon>Rhabditida</taxon>
        <taxon>Tylenchina</taxon>
        <taxon>Tylenchomorpha</taxon>
        <taxon>Aphelenchoidea</taxon>
        <taxon>Aphelenchoididae</taxon>
        <taxon>Bursaphelenchus</taxon>
    </lineage>
</organism>
<keyword evidence="6" id="KW-0812">Transmembrane</keyword>
<dbReference type="FunFam" id="1.20.5.210:FF:000001">
    <property type="entry name" value="Cytochrome b-c1 complex subunit 8"/>
    <property type="match status" value="1"/>
</dbReference>
<evidence type="ECO:0000256" key="4">
    <source>
        <dbReference type="ARBA" id="ARBA00022448"/>
    </source>
</evidence>
<dbReference type="Proteomes" id="UP000659654">
    <property type="component" value="Unassembled WGS sequence"/>
</dbReference>
<comment type="subcellular location">
    <subcellularLocation>
        <location evidence="1 13">Mitochondrion inner membrane</location>
        <topology evidence="1 13">Single-pass membrane protein</topology>
    </subcellularLocation>
</comment>
<evidence type="ECO:0000256" key="11">
    <source>
        <dbReference type="ARBA" id="ARBA00023136"/>
    </source>
</evidence>
<proteinExistence type="inferred from homology"/>
<dbReference type="PANTHER" id="PTHR12119">
    <property type="entry name" value="UBIQUINOL-CYTOCHROME C REDUCTASE COMPLEX UBIQUINONE-BINDING PROTEIN QP-C"/>
    <property type="match status" value="1"/>
</dbReference>
<comment type="function">
    <text evidence="13">Component of the ubiquinol-cytochrome c oxidoreductase, a multisubunit transmembrane complex that is part of the mitochondrial electron transport chain which drives oxidative phosphorylation. The complex plays an important role in the uptake of multiple carbon sources present in different host niches.</text>
</comment>
<evidence type="ECO:0000256" key="8">
    <source>
        <dbReference type="ARBA" id="ARBA00022982"/>
    </source>
</evidence>
<keyword evidence="7 13" id="KW-0999">Mitochondrion inner membrane</keyword>
<dbReference type="PANTHER" id="PTHR12119:SF2">
    <property type="entry name" value="CYTOCHROME B-C1 COMPLEX SUBUNIT 8"/>
    <property type="match status" value="1"/>
</dbReference>
<keyword evidence="9" id="KW-1133">Transmembrane helix</keyword>
<dbReference type="EMBL" id="CAJFDI010000002">
    <property type="protein sequence ID" value="CAD5216988.1"/>
    <property type="molecule type" value="Genomic_DNA"/>
</dbReference>
<dbReference type="eggNOG" id="KOG4116">
    <property type="taxonomic scope" value="Eukaryota"/>
</dbReference>
<comment type="similarity">
    <text evidence="2 13">Belongs to the UQCRQ/QCR8 family.</text>
</comment>
<evidence type="ECO:0000313" key="15">
    <source>
        <dbReference type="EMBL" id="CAG9100348.1"/>
    </source>
</evidence>
<dbReference type="Proteomes" id="UP000582659">
    <property type="component" value="Unassembled WGS sequence"/>
</dbReference>
<sequence>MRITSIVKSHKHFGNLGKIYGQYKWSIAPNEQDAWKGFFKAAVVNVFDEYVVRSWYYIVPPAVGTYLLYDWAKKENARVNKKNPADYANDV</sequence>
<reference evidence="15" key="2">
    <citation type="submission" date="2020-08" db="EMBL/GenBank/DDBJ databases">
        <authorList>
            <person name="Kikuchi T."/>
        </authorList>
    </citation>
    <scope>NUCLEOTIDE SEQUENCE</scope>
    <source>
        <strain evidence="14">Ka4C1</strain>
    </source>
</reference>
<keyword evidence="10 13" id="KW-0496">Mitochondrion</keyword>
<dbReference type="AlphaFoldDB" id="A0A1I7SDX4"/>
<evidence type="ECO:0000313" key="16">
    <source>
        <dbReference type="Proteomes" id="UP000095284"/>
    </source>
</evidence>
<evidence type="ECO:0000313" key="18">
    <source>
        <dbReference type="WBParaSite" id="BXY_1123200.1"/>
    </source>
</evidence>
<reference evidence="18" key="1">
    <citation type="submission" date="2016-11" db="UniProtKB">
        <authorList>
            <consortium name="WormBaseParasite"/>
        </authorList>
    </citation>
    <scope>IDENTIFICATION</scope>
</reference>
<dbReference type="InterPro" id="IPR036642">
    <property type="entry name" value="Cyt_bc1_su8_sf"/>
</dbReference>
<keyword evidence="17" id="KW-1185">Reference proteome</keyword>
<evidence type="ECO:0000256" key="1">
    <source>
        <dbReference type="ARBA" id="ARBA00004434"/>
    </source>
</evidence>
<keyword evidence="11" id="KW-0472">Membrane</keyword>
<evidence type="ECO:0000256" key="10">
    <source>
        <dbReference type="ARBA" id="ARBA00023128"/>
    </source>
</evidence>
<dbReference type="SUPFAM" id="SSF81508">
    <property type="entry name" value="Ubiquinone-binding protein QP-C of cytochrome bc1 complex (Ubiquinol-cytochrome c reductase)"/>
    <property type="match status" value="1"/>
</dbReference>
<dbReference type="GO" id="GO:0006122">
    <property type="term" value="P:mitochondrial electron transport, ubiquinol to cytochrome c"/>
    <property type="evidence" value="ECO:0007669"/>
    <property type="project" value="UniProtKB-UniRule"/>
</dbReference>
<keyword evidence="5 13" id="KW-0679">Respiratory chain</keyword>
<dbReference type="GO" id="GO:0045275">
    <property type="term" value="C:respiratory chain complex III"/>
    <property type="evidence" value="ECO:0007669"/>
    <property type="project" value="UniProtKB-UniRule"/>
</dbReference>
<evidence type="ECO:0000256" key="13">
    <source>
        <dbReference type="RuleBase" id="RU368118"/>
    </source>
</evidence>
<dbReference type="Pfam" id="PF02939">
    <property type="entry name" value="UcrQ"/>
    <property type="match status" value="1"/>
</dbReference>
<dbReference type="Gene3D" id="1.20.5.210">
    <property type="entry name" value="Cytochrome b-c1 complex subunit 8"/>
    <property type="match status" value="1"/>
</dbReference>
<dbReference type="WBParaSite" id="BXY_1123200.1">
    <property type="protein sequence ID" value="BXY_1123200.1"/>
    <property type="gene ID" value="BXY_1123200"/>
</dbReference>
<evidence type="ECO:0000256" key="9">
    <source>
        <dbReference type="ARBA" id="ARBA00022989"/>
    </source>
</evidence>
<evidence type="ECO:0000256" key="12">
    <source>
        <dbReference type="ARBA" id="ARBA00047105"/>
    </source>
</evidence>
<protein>
    <recommendedName>
        <fullName evidence="3 13">Cytochrome b-c1 complex subunit 8</fullName>
    </recommendedName>
    <alternativeName>
        <fullName evidence="13">Complex III subunit 8</fullName>
    </alternativeName>
</protein>
<gene>
    <name evidence="14" type="ORF">BXYJ_LOCUS4810</name>
</gene>
<comment type="subunit">
    <text evidence="12 13">Component of the ubiquinol-cytochrome c oxidoreductase (cytochrome b-c1 complex, complex III, CIII), a multisubunit enzyme composed of 11 subunits. The complex is composed of 3 respiratory subunits cytochrome b, cytochrome c1 and Rieske protein UQCRFS1, 2 core protein subunits UQCRC1/QCR1 and UQCRC2/QCR2, and 6 low-molecular weight protein subunits UQCRH/QCR6, UQCRB/QCR7, UQCRQ/QCR8, UQCR10/QCR9, UQCR11/QCR10 and subunit 9, the cleavage product of Rieske protein UQCRFS1. The complex exists as an obligatory dimer and forms supercomplexes (SCs) in the inner mitochondrial membrane with NADH-ubiquinone oxidoreductase (complex I, CI) and cytochrome c oxidase (complex IV, CIV), resulting in different assemblies (supercomplex SCI(1)III(2)IV(1) and megacomplex MCI(2)III(2)IV(2)). Interacts with UQCC6.</text>
</comment>
<accession>A0A1I7SDX4</accession>
<dbReference type="GO" id="GO:0005743">
    <property type="term" value="C:mitochondrial inner membrane"/>
    <property type="evidence" value="ECO:0007669"/>
    <property type="project" value="UniProtKB-SubCell"/>
</dbReference>
<evidence type="ECO:0000313" key="17">
    <source>
        <dbReference type="Proteomes" id="UP000659654"/>
    </source>
</evidence>
<evidence type="ECO:0000256" key="2">
    <source>
        <dbReference type="ARBA" id="ARBA00007668"/>
    </source>
</evidence>
<keyword evidence="8 13" id="KW-0249">Electron transport</keyword>
<dbReference type="Proteomes" id="UP000095284">
    <property type="component" value="Unplaced"/>
</dbReference>
<name>A0A1I7SDX4_BURXY</name>
<evidence type="ECO:0000256" key="5">
    <source>
        <dbReference type="ARBA" id="ARBA00022660"/>
    </source>
</evidence>
<evidence type="ECO:0000256" key="7">
    <source>
        <dbReference type="ARBA" id="ARBA00022792"/>
    </source>
</evidence>
<evidence type="ECO:0000256" key="3">
    <source>
        <dbReference type="ARBA" id="ARBA00016324"/>
    </source>
</evidence>
<dbReference type="InterPro" id="IPR004205">
    <property type="entry name" value="Cyt_bc1_su8"/>
</dbReference>
<keyword evidence="4 13" id="KW-0813">Transport</keyword>